<dbReference type="AlphaFoldDB" id="S5LZD4"/>
<dbReference type="KEGG" id="stai:STAIW_v1c04170"/>
<reference evidence="1 2" key="1">
    <citation type="journal article" date="2013" name="Genome Biol. Evol.">
        <title>Comparison of metabolic capacities and inference of gene content evolution in mosquito-associated Spiroplasma diminutum and S. taiwanense.</title>
        <authorList>
            <person name="Lo W.S."/>
            <person name="Ku C."/>
            <person name="Chen L.L."/>
            <person name="Chang T.H."/>
            <person name="Kuo C.H."/>
        </authorList>
    </citation>
    <scope>NUCLEOTIDE SEQUENCE [LARGE SCALE GENOMIC DNA]</scope>
    <source>
        <strain evidence="1">CT-1</strain>
    </source>
</reference>
<dbReference type="OrthoDB" id="387750at2"/>
<sequence length="184" mass="21939">MSFYTSIAVTNDETEDSRENPVRSNLFGAVYYNTITGIKSFQDVFGIVDRKKNETFSPLAIFTGKTNDFSENLWNNIFFELSNAEINKWLSLNKEEWIKPKEILLDNERQSKFSWNILNKVDSFWNENRAVYWKQDSTGIRIKQSFEQIESQVISIEFNFIKIKFKIVDVFWKQEEKLIFQRKI</sequence>
<protein>
    <submittedName>
        <fullName evidence="1">Uncharacterized protein</fullName>
    </submittedName>
</protein>
<gene>
    <name evidence="1" type="ORF">STAIW_v1c04170</name>
</gene>
<proteinExistence type="predicted"/>
<dbReference type="PATRIC" id="fig|1276220.3.peg.422"/>
<dbReference type="HOGENOM" id="CLU_1446816_0_0_14"/>
<organism evidence="1 2">
    <name type="scientific">Spiroplasma taiwanense CT-1</name>
    <dbReference type="NCBI Taxonomy" id="1276220"/>
    <lineage>
        <taxon>Bacteria</taxon>
        <taxon>Bacillati</taxon>
        <taxon>Mycoplasmatota</taxon>
        <taxon>Mollicutes</taxon>
        <taxon>Entomoplasmatales</taxon>
        <taxon>Spiroplasmataceae</taxon>
        <taxon>Spiroplasma</taxon>
    </lineage>
</organism>
<accession>S5LZD4</accession>
<name>S5LZD4_9MOLU</name>
<dbReference type="EMBL" id="CP005074">
    <property type="protein sequence ID" value="AGR41067.1"/>
    <property type="molecule type" value="Genomic_DNA"/>
</dbReference>
<evidence type="ECO:0000313" key="1">
    <source>
        <dbReference type="EMBL" id="AGR41067.1"/>
    </source>
</evidence>
<evidence type="ECO:0000313" key="2">
    <source>
        <dbReference type="Proteomes" id="UP000014984"/>
    </source>
</evidence>
<keyword evidence="2" id="KW-1185">Reference proteome</keyword>
<dbReference type="RefSeq" id="WP_020834206.1">
    <property type="nucleotide sequence ID" value="NC_021846.1"/>
</dbReference>
<dbReference type="Proteomes" id="UP000014984">
    <property type="component" value="Chromosome"/>
</dbReference>